<evidence type="ECO:0000313" key="4">
    <source>
        <dbReference type="Proteomes" id="UP001232148"/>
    </source>
</evidence>
<dbReference type="Proteomes" id="UP001232148">
    <property type="component" value="Unassembled WGS sequence"/>
</dbReference>
<feature type="region of interest" description="Disordered" evidence="2">
    <location>
        <begin position="478"/>
        <end position="521"/>
    </location>
</feature>
<accession>A0AAD9HW63</accession>
<dbReference type="EMBL" id="MU842810">
    <property type="protein sequence ID" value="KAK2035139.1"/>
    <property type="molecule type" value="Genomic_DNA"/>
</dbReference>
<reference evidence="3" key="1">
    <citation type="submission" date="2021-06" db="EMBL/GenBank/DDBJ databases">
        <title>Comparative genomics, transcriptomics and evolutionary studies reveal genomic signatures of adaptation to plant cell wall in hemibiotrophic fungi.</title>
        <authorList>
            <consortium name="DOE Joint Genome Institute"/>
            <person name="Baroncelli R."/>
            <person name="Diaz J.F."/>
            <person name="Benocci T."/>
            <person name="Peng M."/>
            <person name="Battaglia E."/>
            <person name="Haridas S."/>
            <person name="Andreopoulos W."/>
            <person name="Labutti K."/>
            <person name="Pangilinan J."/>
            <person name="Floch G.L."/>
            <person name="Makela M.R."/>
            <person name="Henrissat B."/>
            <person name="Grigoriev I.V."/>
            <person name="Crouch J.A."/>
            <person name="De Vries R.P."/>
            <person name="Sukno S.A."/>
            <person name="Thon M.R."/>
        </authorList>
    </citation>
    <scope>NUCLEOTIDE SEQUENCE</scope>
    <source>
        <strain evidence="3">MAFF235873</strain>
    </source>
</reference>
<gene>
    <name evidence="3" type="ORF">LX32DRAFT_688797</name>
</gene>
<proteinExistence type="predicted"/>
<feature type="coiled-coil region" evidence="1">
    <location>
        <begin position="117"/>
        <end position="144"/>
    </location>
</feature>
<evidence type="ECO:0000256" key="2">
    <source>
        <dbReference type="SAM" id="MobiDB-lite"/>
    </source>
</evidence>
<organism evidence="3 4">
    <name type="scientific">Colletotrichum zoysiae</name>
    <dbReference type="NCBI Taxonomy" id="1216348"/>
    <lineage>
        <taxon>Eukaryota</taxon>
        <taxon>Fungi</taxon>
        <taxon>Dikarya</taxon>
        <taxon>Ascomycota</taxon>
        <taxon>Pezizomycotina</taxon>
        <taxon>Sordariomycetes</taxon>
        <taxon>Hypocreomycetidae</taxon>
        <taxon>Glomerellales</taxon>
        <taxon>Glomerellaceae</taxon>
        <taxon>Colletotrichum</taxon>
        <taxon>Colletotrichum graminicola species complex</taxon>
    </lineage>
</organism>
<evidence type="ECO:0000256" key="1">
    <source>
        <dbReference type="SAM" id="Coils"/>
    </source>
</evidence>
<dbReference type="AlphaFoldDB" id="A0AAD9HW63"/>
<protein>
    <submittedName>
        <fullName evidence="3">Uncharacterized protein</fullName>
    </submittedName>
</protein>
<comment type="caution">
    <text evidence="3">The sequence shown here is derived from an EMBL/GenBank/DDBJ whole genome shotgun (WGS) entry which is preliminary data.</text>
</comment>
<name>A0AAD9HW63_9PEZI</name>
<evidence type="ECO:0000313" key="3">
    <source>
        <dbReference type="EMBL" id="KAK2035139.1"/>
    </source>
</evidence>
<keyword evidence="4" id="KW-1185">Reference proteome</keyword>
<keyword evidence="1" id="KW-0175">Coiled coil</keyword>
<feature type="compositionally biased region" description="Basic and acidic residues" evidence="2">
    <location>
        <begin position="491"/>
        <end position="503"/>
    </location>
</feature>
<sequence>MRQELNNKTGSEAANIRKMMENNEASNALLNQAAARLDAATNALMIEKAEFASAKQQLLEKGTEFASINAELEKTMAAVDDLVAFQCDKFANYDNPPTLTPTSSVCSGMGIFDPHEFASVQTELQKEKDELDALKIALKDAFKDIRLGDEEPERIPNGIKGDDKYGPKHKINEFNKPITKGTVDTRAEDREDLKASIIEELKETLKADIKAELSAQLKKKLRNKVTDLKVDLMCQLKNDIMFEIRMDPLDVLKNELKDELKEDLIEHVNSNIKHEFIKHEIKDAVSHEMADCIKPRFLSAIYDDMRDALHRIDAKEEELQNTLDHAILSFDAKSKKLDDKMASRIDEKLRAGSFQGWNDTYTKALREKKRHEPFAQNAAHANFPMKIDGVCCFDTSTAADTSESTEDKFWAPGWDTKPRHAFSTMNAPFQKASVPFPEVPAPKAFRESFMKSEGSIVSRCVASNACDSEPFGGTKRSAFWGDWDEPPASEVEGKGSWHDDDGWGKASAAETELEARSDRWF</sequence>